<evidence type="ECO:0000256" key="5">
    <source>
        <dbReference type="ARBA" id="ARBA00023143"/>
    </source>
</evidence>
<evidence type="ECO:0000256" key="6">
    <source>
        <dbReference type="ARBA" id="ARBA00033074"/>
    </source>
</evidence>
<protein>
    <recommendedName>
        <fullName evidence="7">Filament cap protein</fullName>
    </recommendedName>
    <alternativeName>
        <fullName evidence="6">Flagellar cap protein</fullName>
    </alternativeName>
</protein>
<accession>A0A3B0W4E3</accession>
<keyword evidence="10" id="KW-0966">Cell projection</keyword>
<keyword evidence="10" id="KW-0969">Cilium</keyword>
<evidence type="ECO:0000256" key="4">
    <source>
        <dbReference type="ARBA" id="ARBA00023054"/>
    </source>
</evidence>
<evidence type="ECO:0000256" key="7">
    <source>
        <dbReference type="ARBA" id="ARBA00033192"/>
    </source>
</evidence>
<feature type="domain" description="Flagellar hook-associated protein 2 N-terminal" evidence="8">
    <location>
        <begin position="16"/>
        <end position="113"/>
    </location>
</feature>
<sequence length="774" mass="80741">MANDIGSTLLNSLTNSTFDSGNMAKVMAEASVAGPRAILDKKEEKTNTELGALTYLESNIQAFNSYLVDLSSPKVFDSRLVSSSDESVVSVQATGQAVSGAYQIESKQLAQAHTIVSNKAFSSTSDTISTGTLSISVGGQTKDIVIDSSNNTLEGLQSIINNGDYGVNAAIVNNNGQYQIMFSSKNTGAASNIGLSGLADFDVDGVTTTSEARDAVMSINGLNIANSTNSFNNVIDGLDIQLKTVSAVTQSVSVASDTQKVVDTVSNFVEVYNQLDTILDDLGSYRTLTAAEQDSPDFDYFGDLSGSSLLRDLKEQLRNSLTGAISQLSDPNTLAAAGISFDKEGQMSLDTAVLNNLASNSVDSLGLIFSQGGSSTDPLINVIGGSDETLAGNYSIEVSSVAERATVAGSAVTYAPNEFRASGDRVFDSLAALTIDSGASLQVSISGGANVSVNLTAGDYTTKEDVATQIQTDINAALAGSTVAVAYDSSQSRYEVTTADGTLDLSSFVGMDNQGFNSGLTYTGEQLIDLSAAAATFDVSINASTTATASIAAGKYTLDELSNTLQNTVNGLSEVSSSGGVSVSSSGGVLNMTSDRYGFTSDVTLSNFSNFANAGLTANLTDGGENVDGTITTAAGTLSLGAYADTTDGRKIKISDFAVIAGGPADVRGLEFEILGGATGPRGGINFSQGFASRLEDTIQRLFEDENGLVKERIDSLSEKSTDYEDKREKLDLRYDKLLLKYKMEFGMLQSLLSSTQQTSAFLTATFSNNNQNN</sequence>
<dbReference type="InterPro" id="IPR010809">
    <property type="entry name" value="FliD_C"/>
</dbReference>
<proteinExistence type="inferred from homology"/>
<dbReference type="InterPro" id="IPR003481">
    <property type="entry name" value="FliD_N"/>
</dbReference>
<dbReference type="GO" id="GO:0009421">
    <property type="term" value="C:bacterial-type flagellum filament cap"/>
    <property type="evidence" value="ECO:0007669"/>
    <property type="project" value="InterPro"/>
</dbReference>
<keyword evidence="5" id="KW-0975">Bacterial flagellum</keyword>
<keyword evidence="4" id="KW-0175">Coiled coil</keyword>
<dbReference type="GO" id="GO:0007155">
    <property type="term" value="P:cell adhesion"/>
    <property type="evidence" value="ECO:0007669"/>
    <property type="project" value="InterPro"/>
</dbReference>
<evidence type="ECO:0000256" key="2">
    <source>
        <dbReference type="ARBA" id="ARBA00009764"/>
    </source>
</evidence>
<dbReference type="GO" id="GO:0071973">
    <property type="term" value="P:bacterial-type flagellum-dependent cell motility"/>
    <property type="evidence" value="ECO:0007669"/>
    <property type="project" value="TreeGrafter"/>
</dbReference>
<dbReference type="EMBL" id="UOFC01000135">
    <property type="protein sequence ID" value="VAW47320.1"/>
    <property type="molecule type" value="Genomic_DNA"/>
</dbReference>
<dbReference type="AlphaFoldDB" id="A0A3B0W4E3"/>
<evidence type="ECO:0000256" key="1">
    <source>
        <dbReference type="ARBA" id="ARBA00004365"/>
    </source>
</evidence>
<comment type="subunit">
    <text evidence="3">Homopentamer.</text>
</comment>
<organism evidence="10">
    <name type="scientific">hydrothermal vent metagenome</name>
    <dbReference type="NCBI Taxonomy" id="652676"/>
    <lineage>
        <taxon>unclassified sequences</taxon>
        <taxon>metagenomes</taxon>
        <taxon>ecological metagenomes</taxon>
    </lineage>
</organism>
<comment type="subcellular location">
    <subcellularLocation>
        <location evidence="1">Bacterial flagellum</location>
    </subcellularLocation>
</comment>
<reference evidence="10" key="1">
    <citation type="submission" date="2018-06" db="EMBL/GenBank/DDBJ databases">
        <authorList>
            <person name="Zhirakovskaya E."/>
        </authorList>
    </citation>
    <scope>NUCLEOTIDE SEQUENCE</scope>
</reference>
<comment type="similarity">
    <text evidence="2">Belongs to the FliD family.</text>
</comment>
<dbReference type="PANTHER" id="PTHR30288:SF0">
    <property type="entry name" value="FLAGELLAR HOOK-ASSOCIATED PROTEIN 2"/>
    <property type="match status" value="1"/>
</dbReference>
<evidence type="ECO:0000259" key="9">
    <source>
        <dbReference type="Pfam" id="PF07195"/>
    </source>
</evidence>
<dbReference type="Pfam" id="PF02465">
    <property type="entry name" value="FliD_N"/>
    <property type="match status" value="1"/>
</dbReference>
<evidence type="ECO:0000256" key="3">
    <source>
        <dbReference type="ARBA" id="ARBA00011255"/>
    </source>
</evidence>
<feature type="domain" description="Flagellar hook-associated protein 2 C-terminal" evidence="9">
    <location>
        <begin position="539"/>
        <end position="757"/>
    </location>
</feature>
<dbReference type="PANTHER" id="PTHR30288">
    <property type="entry name" value="FLAGELLAR CAP/ASSEMBLY PROTEIN FLID"/>
    <property type="match status" value="1"/>
</dbReference>
<name>A0A3B0W4E3_9ZZZZ</name>
<dbReference type="Pfam" id="PF07195">
    <property type="entry name" value="FliD_C"/>
    <property type="match status" value="2"/>
</dbReference>
<evidence type="ECO:0000313" key="10">
    <source>
        <dbReference type="EMBL" id="VAW47320.1"/>
    </source>
</evidence>
<evidence type="ECO:0000259" key="8">
    <source>
        <dbReference type="Pfam" id="PF02465"/>
    </source>
</evidence>
<dbReference type="InterPro" id="IPR040026">
    <property type="entry name" value="FliD"/>
</dbReference>
<dbReference type="GO" id="GO:0009424">
    <property type="term" value="C:bacterial-type flagellum hook"/>
    <property type="evidence" value="ECO:0007669"/>
    <property type="project" value="InterPro"/>
</dbReference>
<gene>
    <name evidence="10" type="ORF">MNBD_GAMMA03-1014</name>
</gene>
<feature type="domain" description="Flagellar hook-associated protein 2 C-terminal" evidence="9">
    <location>
        <begin position="212"/>
        <end position="374"/>
    </location>
</feature>
<keyword evidence="10" id="KW-0282">Flagellum</keyword>